<protein>
    <submittedName>
        <fullName evidence="1">Uncharacterized protein</fullName>
    </submittedName>
</protein>
<dbReference type="EMBL" id="JBHSJD010000007">
    <property type="protein sequence ID" value="MFC5023054.1"/>
    <property type="molecule type" value="Genomic_DNA"/>
</dbReference>
<evidence type="ECO:0000313" key="1">
    <source>
        <dbReference type="EMBL" id="MFC5023054.1"/>
    </source>
</evidence>
<proteinExistence type="predicted"/>
<sequence>MEIDILPGVRGDLEEPLASGPCAKLVPFLLSLADRGWIEVCRVIPWTAPDGSPGFQPGAPIARGDLPALLADDENWEYPDSGEWIGCLTLTLTEEGRRIPW</sequence>
<gene>
    <name evidence="1" type="ORF">ACFPM3_13020</name>
</gene>
<accession>A0ABV9XF21</accession>
<comment type="caution">
    <text evidence="1">The sequence shown here is derived from an EMBL/GenBank/DDBJ whole genome shotgun (WGS) entry which is preliminary data.</text>
</comment>
<organism evidence="1 2">
    <name type="scientific">Streptomyces coeruleoprunus</name>
    <dbReference type="NCBI Taxonomy" id="285563"/>
    <lineage>
        <taxon>Bacteria</taxon>
        <taxon>Bacillati</taxon>
        <taxon>Actinomycetota</taxon>
        <taxon>Actinomycetes</taxon>
        <taxon>Kitasatosporales</taxon>
        <taxon>Streptomycetaceae</taxon>
        <taxon>Streptomyces</taxon>
    </lineage>
</organism>
<dbReference type="RefSeq" id="WP_380839412.1">
    <property type="nucleotide sequence ID" value="NZ_JBHMCZ010000001.1"/>
</dbReference>
<evidence type="ECO:0000313" key="2">
    <source>
        <dbReference type="Proteomes" id="UP001595829"/>
    </source>
</evidence>
<reference evidence="2" key="1">
    <citation type="journal article" date="2019" name="Int. J. Syst. Evol. Microbiol.">
        <title>The Global Catalogue of Microorganisms (GCM) 10K type strain sequencing project: providing services to taxonomists for standard genome sequencing and annotation.</title>
        <authorList>
            <consortium name="The Broad Institute Genomics Platform"/>
            <consortium name="The Broad Institute Genome Sequencing Center for Infectious Disease"/>
            <person name="Wu L."/>
            <person name="Ma J."/>
        </authorList>
    </citation>
    <scope>NUCLEOTIDE SEQUENCE [LARGE SCALE GENOMIC DNA]</scope>
    <source>
        <strain evidence="2">CGMCC 4.1648</strain>
    </source>
</reference>
<keyword evidence="2" id="KW-1185">Reference proteome</keyword>
<name>A0ABV9XF21_9ACTN</name>
<dbReference type="Proteomes" id="UP001595829">
    <property type="component" value="Unassembled WGS sequence"/>
</dbReference>